<dbReference type="SUPFAM" id="SSF52540">
    <property type="entry name" value="P-loop containing nucleoside triphosphate hydrolases"/>
    <property type="match status" value="1"/>
</dbReference>
<keyword evidence="6" id="KW-0690">Ribosome biogenesis</keyword>
<sequence length="297" mass="34750">MIIHKSGFVNIIGSPNVGKSTLMNSLVGKKLSIITKKPQTTRHRILGIINKSDFQIIFSDTPGVIDPIYPMQKIMMQYVEKSLEDADIILLTTEIGKLEDVTIFNHIIKKKNKNIPIIILINKIDKIGTECGKNILYYTINHWHKSVPDSEILPISALKSMNQDLLMNKIISLLSVHPPYYPKDYLSNRSERFFVNEIIREKIFFLYKKEIPYSVEIHTTLFKNKNTFIYIFSYIYVERHSQKGILIGEKGKAIKKLKFFSIKSIEFFFQKKVQLKLNVEVCKNWRYDYKKLKNFGY</sequence>
<dbReference type="EMBL" id="AP012548">
    <property type="protein sequence ID" value="BAM99837.1"/>
    <property type="molecule type" value="Genomic_DNA"/>
</dbReference>
<dbReference type="GO" id="GO:0070181">
    <property type="term" value="F:small ribosomal subunit rRNA binding"/>
    <property type="evidence" value="ECO:0007669"/>
    <property type="project" value="UniProtKB-UniRule"/>
</dbReference>
<dbReference type="Gene3D" id="3.30.300.20">
    <property type="match status" value="1"/>
</dbReference>
<gene>
    <name evidence="6" type="primary">era</name>
    <name evidence="9" type="ORF">BPAA_569</name>
</gene>
<dbReference type="PATRIC" id="fig|1229512.3.peg.553"/>
<dbReference type="GO" id="GO:0000028">
    <property type="term" value="P:ribosomal small subunit assembly"/>
    <property type="evidence" value="ECO:0007669"/>
    <property type="project" value="TreeGrafter"/>
</dbReference>
<keyword evidence="4 6" id="KW-0694">RNA-binding</keyword>
<evidence type="ECO:0000259" key="8">
    <source>
        <dbReference type="PROSITE" id="PS51713"/>
    </source>
</evidence>
<organism evidence="9 10">
    <name type="scientific">Blattabacterium cuenoti BPAA</name>
    <dbReference type="NCBI Taxonomy" id="1229512"/>
    <lineage>
        <taxon>Bacteria</taxon>
        <taxon>Pseudomonadati</taxon>
        <taxon>Bacteroidota</taxon>
        <taxon>Flavobacteriia</taxon>
        <taxon>Flavobacteriales</taxon>
        <taxon>Blattabacteriaceae</taxon>
        <taxon>Blattabacterium</taxon>
    </lineage>
</organism>
<feature type="region of interest" description="G2" evidence="7">
    <location>
        <begin position="39"/>
        <end position="43"/>
    </location>
</feature>
<dbReference type="GO" id="GO:0005829">
    <property type="term" value="C:cytosol"/>
    <property type="evidence" value="ECO:0007669"/>
    <property type="project" value="TreeGrafter"/>
</dbReference>
<dbReference type="HAMAP" id="MF_00367">
    <property type="entry name" value="GTPase_Era"/>
    <property type="match status" value="1"/>
</dbReference>
<comment type="similarity">
    <text evidence="1 6 7">Belongs to the TRAFAC class TrmE-Era-EngA-EngB-Septin-like GTPase superfamily. Era GTPase family.</text>
</comment>
<reference evidence="9 10" key="1">
    <citation type="journal article" date="2013" name="Biol. Lett.">
        <title>Maintenance of essential amino acid synthesis pathways in the Blattabacterium cuenoti symbiont of a wood-feeding cockroach.</title>
        <authorList>
            <person name="Tokuda G."/>
            <person name="Elbourne L.D.H."/>
            <person name="Kinjo Y."/>
            <person name="Saitoh S."/>
            <person name="Sabree Z."/>
            <person name="Hojo M."/>
            <person name="Yamada A."/>
            <person name="Hayashi Y."/>
            <person name="Shigenobu S."/>
            <person name="Bandi C."/>
            <person name="Paulsen I.T."/>
            <person name="Watanabe H."/>
            <person name="Lo N."/>
        </authorList>
    </citation>
    <scope>NUCLEOTIDE SEQUENCE [LARGE SCALE GENOMIC DNA]</scope>
    <source>
        <strain evidence="9 10">BPAA</strain>
    </source>
</reference>
<dbReference type="Pfam" id="PF07650">
    <property type="entry name" value="KH_2"/>
    <property type="match status" value="1"/>
</dbReference>
<keyword evidence="3 6" id="KW-0547">Nucleotide-binding</keyword>
<dbReference type="NCBIfam" id="TIGR00436">
    <property type="entry name" value="era"/>
    <property type="match status" value="1"/>
</dbReference>
<evidence type="ECO:0000256" key="3">
    <source>
        <dbReference type="ARBA" id="ARBA00022741"/>
    </source>
</evidence>
<dbReference type="AlphaFoldDB" id="M4ZT29"/>
<evidence type="ECO:0000256" key="5">
    <source>
        <dbReference type="ARBA" id="ARBA00023134"/>
    </source>
</evidence>
<dbReference type="PANTHER" id="PTHR42698">
    <property type="entry name" value="GTPASE ERA"/>
    <property type="match status" value="1"/>
</dbReference>
<feature type="binding site" evidence="6">
    <location>
        <begin position="60"/>
        <end position="64"/>
    </location>
    <ligand>
        <name>GTP</name>
        <dbReference type="ChEBI" id="CHEBI:37565"/>
    </ligand>
</feature>
<dbReference type="PANTHER" id="PTHR42698:SF1">
    <property type="entry name" value="GTPASE ERA, MITOCHONDRIAL"/>
    <property type="match status" value="1"/>
</dbReference>
<comment type="subcellular location">
    <subcellularLocation>
        <location evidence="6">Cytoplasm</location>
    </subcellularLocation>
    <subcellularLocation>
        <location evidence="6">Cell membrane</location>
        <topology evidence="6">Peripheral membrane protein</topology>
    </subcellularLocation>
</comment>
<evidence type="ECO:0000313" key="9">
    <source>
        <dbReference type="EMBL" id="BAM99837.1"/>
    </source>
</evidence>
<comment type="function">
    <text evidence="6">An essential GTPase that binds both GDP and GTP, with rapid nucleotide exchange. Plays a role in 16S rRNA processing and 30S ribosomal subunit biogenesis and possibly also in cell cycle regulation and energy metabolism.</text>
</comment>
<feature type="region of interest" description="G1" evidence="7">
    <location>
        <begin position="13"/>
        <end position="20"/>
    </location>
</feature>
<feature type="region of interest" description="G4" evidence="7">
    <location>
        <begin position="122"/>
        <end position="125"/>
    </location>
</feature>
<dbReference type="CDD" id="cd04163">
    <property type="entry name" value="Era"/>
    <property type="match status" value="1"/>
</dbReference>
<dbReference type="InterPro" id="IPR004044">
    <property type="entry name" value="KH_dom_type_2"/>
</dbReference>
<evidence type="ECO:0000256" key="2">
    <source>
        <dbReference type="ARBA" id="ARBA00020484"/>
    </source>
</evidence>
<dbReference type="PROSITE" id="PS51713">
    <property type="entry name" value="G_ERA"/>
    <property type="match status" value="1"/>
</dbReference>
<dbReference type="InterPro" id="IPR005225">
    <property type="entry name" value="Small_GTP-bd"/>
</dbReference>
<evidence type="ECO:0000256" key="6">
    <source>
        <dbReference type="HAMAP-Rule" id="MF_00367"/>
    </source>
</evidence>
<evidence type="ECO:0000256" key="1">
    <source>
        <dbReference type="ARBA" id="ARBA00007921"/>
    </source>
</evidence>
<dbReference type="InterPro" id="IPR015946">
    <property type="entry name" value="KH_dom-like_a/b"/>
</dbReference>
<dbReference type="Pfam" id="PF01926">
    <property type="entry name" value="MMR_HSR1"/>
    <property type="match status" value="1"/>
</dbReference>
<dbReference type="InterPro" id="IPR006073">
    <property type="entry name" value="GTP-bd"/>
</dbReference>
<keyword evidence="6" id="KW-1003">Cell membrane</keyword>
<dbReference type="GO" id="GO:0005886">
    <property type="term" value="C:plasma membrane"/>
    <property type="evidence" value="ECO:0007669"/>
    <property type="project" value="UniProtKB-SubCell"/>
</dbReference>
<dbReference type="InterPro" id="IPR027417">
    <property type="entry name" value="P-loop_NTPase"/>
</dbReference>
<dbReference type="eggNOG" id="COG1159">
    <property type="taxonomic scope" value="Bacteria"/>
</dbReference>
<dbReference type="InterPro" id="IPR009019">
    <property type="entry name" value="KH_sf_prok-type"/>
</dbReference>
<feature type="region of interest" description="G3" evidence="7">
    <location>
        <begin position="60"/>
        <end position="63"/>
    </location>
</feature>
<dbReference type="InterPro" id="IPR005662">
    <property type="entry name" value="GTPase_Era-like"/>
</dbReference>
<dbReference type="HOGENOM" id="CLU_038009_1_3_10"/>
<keyword evidence="6" id="KW-0699">rRNA-binding</keyword>
<feature type="binding site" evidence="6">
    <location>
        <begin position="122"/>
        <end position="125"/>
    </location>
    <ligand>
        <name>GTP</name>
        <dbReference type="ChEBI" id="CHEBI:37565"/>
    </ligand>
</feature>
<dbReference type="GO" id="GO:0005525">
    <property type="term" value="F:GTP binding"/>
    <property type="evidence" value="ECO:0007669"/>
    <property type="project" value="UniProtKB-UniRule"/>
</dbReference>
<protein>
    <recommendedName>
        <fullName evidence="2 6">GTPase Era</fullName>
    </recommendedName>
</protein>
<dbReference type="KEGG" id="blp:BPAA_569"/>
<proteinExistence type="inferred from homology"/>
<dbReference type="SUPFAM" id="SSF54814">
    <property type="entry name" value="Prokaryotic type KH domain (KH-domain type II)"/>
    <property type="match status" value="1"/>
</dbReference>
<keyword evidence="6" id="KW-0472">Membrane</keyword>
<evidence type="ECO:0000256" key="4">
    <source>
        <dbReference type="ARBA" id="ARBA00022884"/>
    </source>
</evidence>
<dbReference type="NCBIfam" id="NF000908">
    <property type="entry name" value="PRK00089.1"/>
    <property type="match status" value="1"/>
</dbReference>
<dbReference type="GO" id="GO:0043024">
    <property type="term" value="F:ribosomal small subunit binding"/>
    <property type="evidence" value="ECO:0007669"/>
    <property type="project" value="TreeGrafter"/>
</dbReference>
<dbReference type="Proteomes" id="UP000011815">
    <property type="component" value="Chromosome"/>
</dbReference>
<name>M4ZT29_9FLAO</name>
<evidence type="ECO:0000256" key="7">
    <source>
        <dbReference type="PROSITE-ProRule" id="PRU01050"/>
    </source>
</evidence>
<feature type="domain" description="Era-type G" evidence="8">
    <location>
        <begin position="5"/>
        <end position="176"/>
    </location>
</feature>
<dbReference type="CDD" id="cd22534">
    <property type="entry name" value="KH-II_Era"/>
    <property type="match status" value="1"/>
</dbReference>
<dbReference type="InterPro" id="IPR030388">
    <property type="entry name" value="G_ERA_dom"/>
</dbReference>
<keyword evidence="5 6" id="KW-0342">GTP-binding</keyword>
<dbReference type="GO" id="GO:0003924">
    <property type="term" value="F:GTPase activity"/>
    <property type="evidence" value="ECO:0007669"/>
    <property type="project" value="UniProtKB-UniRule"/>
</dbReference>
<evidence type="ECO:0000313" key="10">
    <source>
        <dbReference type="Proteomes" id="UP000011815"/>
    </source>
</evidence>
<feature type="region of interest" description="G5" evidence="7">
    <location>
        <begin position="155"/>
        <end position="157"/>
    </location>
</feature>
<accession>M4ZT29</accession>
<comment type="subunit">
    <text evidence="6">Monomer.</text>
</comment>
<dbReference type="NCBIfam" id="TIGR00231">
    <property type="entry name" value="small_GTP"/>
    <property type="match status" value="1"/>
</dbReference>
<keyword evidence="6" id="KW-0963">Cytoplasm</keyword>
<dbReference type="Gene3D" id="3.40.50.300">
    <property type="entry name" value="P-loop containing nucleotide triphosphate hydrolases"/>
    <property type="match status" value="1"/>
</dbReference>
<feature type="binding site" evidence="6">
    <location>
        <begin position="13"/>
        <end position="20"/>
    </location>
    <ligand>
        <name>GTP</name>
        <dbReference type="ChEBI" id="CHEBI:37565"/>
    </ligand>
</feature>
<dbReference type="STRING" id="1229512.BPAA_569"/>